<dbReference type="InterPro" id="IPR036163">
    <property type="entry name" value="HMA_dom_sf"/>
</dbReference>
<accession>I0K401</accession>
<gene>
    <name evidence="1" type="ORF">FAES_0843</name>
</gene>
<evidence type="ECO:0000313" key="1">
    <source>
        <dbReference type="EMBL" id="CCG98854.1"/>
    </source>
</evidence>
<dbReference type="PATRIC" id="fig|1166018.3.peg.2560"/>
<dbReference type="eggNOG" id="COG2608">
    <property type="taxonomic scope" value="Bacteria"/>
</dbReference>
<dbReference type="KEGG" id="fae:FAES_0843"/>
<dbReference type="STRING" id="1166018.FAES_0843"/>
<evidence type="ECO:0000313" key="2">
    <source>
        <dbReference type="Proteomes" id="UP000011058"/>
    </source>
</evidence>
<name>I0K401_9BACT</name>
<dbReference type="Gene3D" id="3.30.70.100">
    <property type="match status" value="1"/>
</dbReference>
<dbReference type="RefSeq" id="WP_015329954.1">
    <property type="nucleotide sequence ID" value="NC_020054.1"/>
</dbReference>
<dbReference type="AlphaFoldDB" id="I0K401"/>
<dbReference type="OrthoDB" id="677920at2"/>
<organism evidence="1 2">
    <name type="scientific">Fibrella aestuarina BUZ 2</name>
    <dbReference type="NCBI Taxonomy" id="1166018"/>
    <lineage>
        <taxon>Bacteria</taxon>
        <taxon>Pseudomonadati</taxon>
        <taxon>Bacteroidota</taxon>
        <taxon>Cytophagia</taxon>
        <taxon>Cytophagales</taxon>
        <taxon>Spirosomataceae</taxon>
        <taxon>Fibrella</taxon>
    </lineage>
</organism>
<dbReference type="SUPFAM" id="SSF55008">
    <property type="entry name" value="HMA, heavy metal-associated domain"/>
    <property type="match status" value="1"/>
</dbReference>
<sequence>MNVLVFRTNMVCAGCRQTVGQALGTFGNAIRWTVDLDDCDRVLRVETTTISADVIRQAVGRAGFLCEELP</sequence>
<proteinExistence type="predicted"/>
<dbReference type="Proteomes" id="UP000011058">
    <property type="component" value="Chromosome"/>
</dbReference>
<dbReference type="HOGENOM" id="CLU_134973_7_1_10"/>
<reference evidence="1 2" key="1">
    <citation type="journal article" date="2012" name="J. Bacteriol.">
        <title>Genome Sequence of Fibrella aestuarina BUZ 2T, a Filamentous Marine Bacterium.</title>
        <authorList>
            <person name="Filippini M."/>
            <person name="Qi W."/>
            <person name="Blom J."/>
            <person name="Goesmann A."/>
            <person name="Smits T.H."/>
            <person name="Bagheri H.C."/>
        </authorList>
    </citation>
    <scope>NUCLEOTIDE SEQUENCE [LARGE SCALE GENOMIC DNA]</scope>
    <source>
        <strain evidence="2">BUZ 2T</strain>
    </source>
</reference>
<protein>
    <submittedName>
        <fullName evidence="1">Uncharacterized protein</fullName>
    </submittedName>
</protein>
<dbReference type="GO" id="GO:0046872">
    <property type="term" value="F:metal ion binding"/>
    <property type="evidence" value="ECO:0007669"/>
    <property type="project" value="InterPro"/>
</dbReference>
<dbReference type="EMBL" id="HE796683">
    <property type="protein sequence ID" value="CCG98854.1"/>
    <property type="molecule type" value="Genomic_DNA"/>
</dbReference>
<keyword evidence="2" id="KW-1185">Reference proteome</keyword>